<keyword evidence="1" id="KW-1133">Transmembrane helix</keyword>
<gene>
    <name evidence="3" type="primary">LOC117641257</name>
</gene>
<keyword evidence="1" id="KW-0812">Transmembrane</keyword>
<dbReference type="RefSeq" id="XP_034234312.1">
    <property type="nucleotide sequence ID" value="XM_034378421.1"/>
</dbReference>
<sequence length="104" mass="10781">MVTADDGDVSGDFHVDDAPSDLLWEALLDDSIQEAASQEVVDAVDSGVVLAAVVMAVLAVLSLAIALSLRPSRAPRSDGVRASRLGVHGVHGYTANPHRKHSAA</sequence>
<name>A0A6P8YK46_THRPL</name>
<organism evidence="3">
    <name type="scientific">Thrips palmi</name>
    <name type="common">Melon thrips</name>
    <dbReference type="NCBI Taxonomy" id="161013"/>
    <lineage>
        <taxon>Eukaryota</taxon>
        <taxon>Metazoa</taxon>
        <taxon>Ecdysozoa</taxon>
        <taxon>Arthropoda</taxon>
        <taxon>Hexapoda</taxon>
        <taxon>Insecta</taxon>
        <taxon>Pterygota</taxon>
        <taxon>Neoptera</taxon>
        <taxon>Paraneoptera</taxon>
        <taxon>Thysanoptera</taxon>
        <taxon>Terebrantia</taxon>
        <taxon>Thripoidea</taxon>
        <taxon>Thripidae</taxon>
        <taxon>Thrips</taxon>
    </lineage>
</organism>
<dbReference type="AlphaFoldDB" id="A0A6P8YK46"/>
<evidence type="ECO:0000313" key="2">
    <source>
        <dbReference type="Proteomes" id="UP000515158"/>
    </source>
</evidence>
<dbReference type="InParanoid" id="A0A6P8YK46"/>
<accession>A0A6P8YK46</accession>
<keyword evidence="2" id="KW-1185">Reference proteome</keyword>
<dbReference type="Proteomes" id="UP000515158">
    <property type="component" value="Unplaced"/>
</dbReference>
<reference evidence="3" key="1">
    <citation type="submission" date="2025-08" db="UniProtKB">
        <authorList>
            <consortium name="RefSeq"/>
        </authorList>
    </citation>
    <scope>IDENTIFICATION</scope>
    <source>
        <tissue evidence="3">Total insect</tissue>
    </source>
</reference>
<feature type="transmembrane region" description="Helical" evidence="1">
    <location>
        <begin position="48"/>
        <end position="69"/>
    </location>
</feature>
<evidence type="ECO:0000256" key="1">
    <source>
        <dbReference type="SAM" id="Phobius"/>
    </source>
</evidence>
<proteinExistence type="predicted"/>
<evidence type="ECO:0000313" key="3">
    <source>
        <dbReference type="RefSeq" id="XP_034234312.1"/>
    </source>
</evidence>
<dbReference type="KEGG" id="tpal:117641257"/>
<dbReference type="GeneID" id="117641257"/>
<keyword evidence="1" id="KW-0472">Membrane</keyword>
<protein>
    <submittedName>
        <fullName evidence="3">Uncharacterized protein LOC117641257</fullName>
    </submittedName>
</protein>